<feature type="compositionally biased region" description="Basic and acidic residues" evidence="1">
    <location>
        <begin position="139"/>
        <end position="148"/>
    </location>
</feature>
<keyword evidence="3" id="KW-1185">Reference proteome</keyword>
<reference evidence="2" key="1">
    <citation type="submission" date="2015-04" db="UniProtKB">
        <authorList>
            <consortium name="EnsemblPlants"/>
        </authorList>
    </citation>
    <scope>IDENTIFICATION</scope>
</reference>
<evidence type="ECO:0000313" key="3">
    <source>
        <dbReference type="Proteomes" id="UP000008021"/>
    </source>
</evidence>
<dbReference type="Proteomes" id="UP000008021">
    <property type="component" value="Chromosome 6"/>
</dbReference>
<proteinExistence type="predicted"/>
<sequence>MSIRQLSSAWPLVSPLPTGNWEATTSPVLISLSLLCLAAAQAVAGKVARPQRQWRRGFILVLGHRRGACSGQQNSPDLCRPAGSGDGAASSGAERCGGGVWWWWQRHSRRLRRRRKPPDPHLDLAGWWPAAASGGGDGDGGRGGKERGWQPSAASGGGGGEWMASVRRTWPRRRQTQRPKESGGRGGGGEEFVATAVRATTVGRLRRVPSKLDDCEKVREDGKMAAGMEGQ</sequence>
<evidence type="ECO:0000256" key="1">
    <source>
        <dbReference type="SAM" id="MobiDB-lite"/>
    </source>
</evidence>
<name>A0A0E0E0Q4_9ORYZ</name>
<reference evidence="2" key="2">
    <citation type="submission" date="2018-05" db="EMBL/GenBank/DDBJ databases">
        <title>OmerRS3 (Oryza meridionalis Reference Sequence Version 3).</title>
        <authorList>
            <person name="Zhang J."/>
            <person name="Kudrna D."/>
            <person name="Lee S."/>
            <person name="Talag J."/>
            <person name="Welchert J."/>
            <person name="Wing R.A."/>
        </authorList>
    </citation>
    <scope>NUCLEOTIDE SEQUENCE [LARGE SCALE GENOMIC DNA]</scope>
    <source>
        <strain evidence="2">cv. OR44</strain>
    </source>
</reference>
<feature type="region of interest" description="Disordered" evidence="1">
    <location>
        <begin position="112"/>
        <end position="193"/>
    </location>
</feature>
<protein>
    <submittedName>
        <fullName evidence="2">Uncharacterized protein</fullName>
    </submittedName>
</protein>
<dbReference type="AlphaFoldDB" id="A0A0E0E0Q4"/>
<dbReference type="Gramene" id="OMERI06G13090.1">
    <property type="protein sequence ID" value="OMERI06G13090.1"/>
    <property type="gene ID" value="OMERI06G13090"/>
</dbReference>
<accession>A0A0E0E0Q4</accession>
<organism evidence="2">
    <name type="scientific">Oryza meridionalis</name>
    <dbReference type="NCBI Taxonomy" id="40149"/>
    <lineage>
        <taxon>Eukaryota</taxon>
        <taxon>Viridiplantae</taxon>
        <taxon>Streptophyta</taxon>
        <taxon>Embryophyta</taxon>
        <taxon>Tracheophyta</taxon>
        <taxon>Spermatophyta</taxon>
        <taxon>Magnoliopsida</taxon>
        <taxon>Liliopsida</taxon>
        <taxon>Poales</taxon>
        <taxon>Poaceae</taxon>
        <taxon>BOP clade</taxon>
        <taxon>Oryzoideae</taxon>
        <taxon>Oryzeae</taxon>
        <taxon>Oryzinae</taxon>
        <taxon>Oryza</taxon>
    </lineage>
</organism>
<dbReference type="EnsemblPlants" id="OMERI06G13090.1">
    <property type="protein sequence ID" value="OMERI06G13090.1"/>
    <property type="gene ID" value="OMERI06G13090"/>
</dbReference>
<evidence type="ECO:0000313" key="2">
    <source>
        <dbReference type="EnsemblPlants" id="OMERI06G13090.1"/>
    </source>
</evidence>
<dbReference type="HOGENOM" id="CLU_1201468_0_0_1"/>